<reference evidence="2" key="1">
    <citation type="submission" date="2022-11" db="EMBL/GenBank/DDBJ databases">
        <title>Genomic repertoires linked with pathogenic potency of arthritogenic Prevotella copri isolated from the gut of rheumatoid arthritis patients.</title>
        <authorList>
            <person name="Nii T."/>
            <person name="Maeda Y."/>
            <person name="Motooka D."/>
            <person name="Naito M."/>
            <person name="Matsumoto Y."/>
            <person name="Ogawa T."/>
            <person name="Oguro-Igashira E."/>
            <person name="Kishikawa T."/>
            <person name="Yamashita M."/>
            <person name="Koizumi S."/>
            <person name="Kurakawa T."/>
            <person name="Okumura R."/>
            <person name="Kayama H."/>
            <person name="Murakami M."/>
            <person name="Sakaguchi T."/>
            <person name="Das B."/>
            <person name="Nakamura S."/>
            <person name="Okada Y."/>
            <person name="Kumanogoh A."/>
            <person name="Takeda K."/>
        </authorList>
    </citation>
    <scope>NUCLEOTIDE SEQUENCE</scope>
    <source>
        <strain evidence="2">N016-13</strain>
    </source>
</reference>
<dbReference type="Proteomes" id="UP001209074">
    <property type="component" value="Unassembled WGS sequence"/>
</dbReference>
<gene>
    <name evidence="2" type="ORF">ONT05_15600</name>
</gene>
<dbReference type="AlphaFoldDB" id="A0AAW5TV63"/>
<name>A0AAW5TV63_9BACT</name>
<evidence type="ECO:0000256" key="1">
    <source>
        <dbReference type="SAM" id="SignalP"/>
    </source>
</evidence>
<evidence type="ECO:0000313" key="2">
    <source>
        <dbReference type="EMBL" id="MCW4094943.1"/>
    </source>
</evidence>
<comment type="caution">
    <text evidence="2">The sequence shown here is derived from an EMBL/GenBank/DDBJ whole genome shotgun (WGS) entry which is preliminary data.</text>
</comment>
<accession>A0AAW5TV63</accession>
<dbReference type="RefSeq" id="WP_182429285.1">
    <property type="nucleotide sequence ID" value="NZ_JAPDUQ010000005.1"/>
</dbReference>
<keyword evidence="1" id="KW-0732">Signal</keyword>
<proteinExistence type="predicted"/>
<feature type="chain" id="PRO_5043419974" evidence="1">
    <location>
        <begin position="20"/>
        <end position="59"/>
    </location>
</feature>
<evidence type="ECO:0000313" key="3">
    <source>
        <dbReference type="Proteomes" id="UP001209074"/>
    </source>
</evidence>
<feature type="signal peptide" evidence="1">
    <location>
        <begin position="1"/>
        <end position="19"/>
    </location>
</feature>
<organism evidence="2 3">
    <name type="scientific">Segatella copri</name>
    <dbReference type="NCBI Taxonomy" id="165179"/>
    <lineage>
        <taxon>Bacteria</taxon>
        <taxon>Pseudomonadati</taxon>
        <taxon>Bacteroidota</taxon>
        <taxon>Bacteroidia</taxon>
        <taxon>Bacteroidales</taxon>
        <taxon>Prevotellaceae</taxon>
        <taxon>Segatella</taxon>
    </lineage>
</organism>
<sequence length="59" mass="6367">MKRTLLVSAFSAIAMVAGAQTEVASAVGDFDFITKNFTVGQKTIPYSLVKDFLTALREP</sequence>
<protein>
    <submittedName>
        <fullName evidence="2">Uncharacterized protein</fullName>
    </submittedName>
</protein>
<dbReference type="EMBL" id="JAPDUS010000053">
    <property type="protein sequence ID" value="MCW4094943.1"/>
    <property type="molecule type" value="Genomic_DNA"/>
</dbReference>